<evidence type="ECO:0000313" key="2">
    <source>
        <dbReference type="Proteomes" id="UP000018511"/>
    </source>
</evidence>
<sequence>MAQLRYSGGFEQRGPPVKPLNKRDMARLERELVVCLTEACETAKAQIVGFSWLTHRLAPEDFPASLRITWVFEREADKAAAVAGDAKVRMLALTGLALEQAGVQLDHPAWHVRFDSEEACQQSHGGDWTRRLMGR</sequence>
<evidence type="ECO:0000313" key="1">
    <source>
        <dbReference type="EMBL" id="ESW37273.1"/>
    </source>
</evidence>
<dbReference type="Proteomes" id="UP000018511">
    <property type="component" value="Unassembled WGS sequence"/>
</dbReference>
<evidence type="ECO:0008006" key="3">
    <source>
        <dbReference type="Google" id="ProtNLM"/>
    </source>
</evidence>
<protein>
    <recommendedName>
        <fullName evidence="3">Fis family transcriptional regulator</fullName>
    </recommendedName>
</protein>
<organism evidence="1 2">
    <name type="scientific">Pseudomonas taiwanensis SJ9</name>
    <dbReference type="NCBI Taxonomy" id="1388762"/>
    <lineage>
        <taxon>Bacteria</taxon>
        <taxon>Pseudomonadati</taxon>
        <taxon>Pseudomonadota</taxon>
        <taxon>Gammaproteobacteria</taxon>
        <taxon>Pseudomonadales</taxon>
        <taxon>Pseudomonadaceae</taxon>
        <taxon>Pseudomonas</taxon>
    </lineage>
</organism>
<gene>
    <name evidence="1" type="ORF">O164_24905</name>
</gene>
<dbReference type="AlphaFoldDB" id="V7D6H3"/>
<dbReference type="PATRIC" id="fig|1388762.3.peg.4777"/>
<proteinExistence type="predicted"/>
<reference evidence="1 2" key="1">
    <citation type="submission" date="2013-10" db="EMBL/GenBank/DDBJ databases">
        <title>Whole Genome Shotgun Sequence of Pseudomonas taiwanensis SJ9.</title>
        <authorList>
            <person name="Hong S.-J."/>
            <person name="Shin J.-H."/>
        </authorList>
    </citation>
    <scope>NUCLEOTIDE SEQUENCE [LARGE SCALE GENOMIC DNA]</scope>
    <source>
        <strain evidence="1 2">SJ9</strain>
    </source>
</reference>
<accession>V7D6H3</accession>
<name>V7D6H3_9PSED</name>
<comment type="caution">
    <text evidence="1">The sequence shown here is derived from an EMBL/GenBank/DDBJ whole genome shotgun (WGS) entry which is preliminary data.</text>
</comment>
<dbReference type="EMBL" id="AXUP01000433">
    <property type="protein sequence ID" value="ESW37273.1"/>
    <property type="molecule type" value="Genomic_DNA"/>
</dbReference>